<protein>
    <recommendedName>
        <fullName evidence="14">PHD finger protein ING</fullName>
    </recommendedName>
</protein>
<dbReference type="Gramene" id="EFJ24278">
    <property type="protein sequence ID" value="EFJ24278"/>
    <property type="gene ID" value="SELMODRAFT_228279"/>
</dbReference>
<evidence type="ECO:0000313" key="19">
    <source>
        <dbReference type="Proteomes" id="UP000001514"/>
    </source>
</evidence>
<dbReference type="EMBL" id="GL377568">
    <property type="protein sequence ID" value="EFJ35540.1"/>
    <property type="molecule type" value="Genomic_DNA"/>
</dbReference>
<dbReference type="PROSITE" id="PS01359">
    <property type="entry name" value="ZF_PHD_1"/>
    <property type="match status" value="1"/>
</dbReference>
<evidence type="ECO:0000256" key="6">
    <source>
        <dbReference type="ARBA" id="ARBA00022833"/>
    </source>
</evidence>
<keyword evidence="7 14" id="KW-0156">Chromatin regulator</keyword>
<dbReference type="FunFam" id="3.30.40.10:FF:000016">
    <property type="entry name" value="Inhibitor of growth protein"/>
    <property type="match status" value="1"/>
</dbReference>
<evidence type="ECO:0000256" key="12">
    <source>
        <dbReference type="PIRSR" id="PIRSR628651-51"/>
    </source>
</evidence>
<evidence type="ECO:0000256" key="11">
    <source>
        <dbReference type="PIRSR" id="PIRSR628651-50"/>
    </source>
</evidence>
<evidence type="ECO:0000256" key="10">
    <source>
        <dbReference type="ARBA" id="ARBA00023242"/>
    </source>
</evidence>
<keyword evidence="8" id="KW-0805">Transcription regulation</keyword>
<feature type="site" description="Histone H3K4me3 binding" evidence="11">
    <location>
        <position position="171"/>
    </location>
</feature>
<keyword evidence="9" id="KW-0804">Transcription</keyword>
<evidence type="ECO:0000313" key="17">
    <source>
        <dbReference type="EMBL" id="EFJ24278.1"/>
    </source>
</evidence>
<dbReference type="Gene3D" id="6.10.140.1740">
    <property type="match status" value="1"/>
</dbReference>
<dbReference type="FunCoup" id="D8QY36">
    <property type="interactions" value="3162"/>
</dbReference>
<evidence type="ECO:0000256" key="1">
    <source>
        <dbReference type="ARBA" id="ARBA00004123"/>
    </source>
</evidence>
<evidence type="ECO:0000256" key="8">
    <source>
        <dbReference type="ARBA" id="ARBA00023015"/>
    </source>
</evidence>
<dbReference type="InterPro" id="IPR028651">
    <property type="entry name" value="ING_fam"/>
</dbReference>
<evidence type="ECO:0000256" key="4">
    <source>
        <dbReference type="ARBA" id="ARBA00022723"/>
    </source>
</evidence>
<evidence type="ECO:0000256" key="13">
    <source>
        <dbReference type="PROSITE-ProRule" id="PRU00146"/>
    </source>
</evidence>
<dbReference type="Gramene" id="EFJ35540">
    <property type="protein sequence ID" value="EFJ35540"/>
    <property type="gene ID" value="SELMODRAFT_270360"/>
</dbReference>
<comment type="function">
    <text evidence="14">Component of an histone acetyltransferase complex.</text>
</comment>
<keyword evidence="3" id="KW-0341">Growth regulation</keyword>
<dbReference type="InterPro" id="IPR019787">
    <property type="entry name" value="Znf_PHD-finger"/>
</dbReference>
<dbReference type="GO" id="GO:0005634">
    <property type="term" value="C:nucleus"/>
    <property type="evidence" value="ECO:0007669"/>
    <property type="project" value="UniProtKB-SubCell"/>
</dbReference>
<dbReference type="OMA" id="QPKGKWF"/>
<reference evidence="18 19" key="1">
    <citation type="journal article" date="2011" name="Science">
        <title>The Selaginella genome identifies genetic changes associated with the evolution of vascular plants.</title>
        <authorList>
            <person name="Banks J.A."/>
            <person name="Nishiyama T."/>
            <person name="Hasebe M."/>
            <person name="Bowman J.L."/>
            <person name="Gribskov M."/>
            <person name="dePamphilis C."/>
            <person name="Albert V.A."/>
            <person name="Aono N."/>
            <person name="Aoyama T."/>
            <person name="Ambrose B.A."/>
            <person name="Ashton N.W."/>
            <person name="Axtell M.J."/>
            <person name="Barker E."/>
            <person name="Barker M.S."/>
            <person name="Bennetzen J.L."/>
            <person name="Bonawitz N.D."/>
            <person name="Chapple C."/>
            <person name="Cheng C."/>
            <person name="Correa L.G."/>
            <person name="Dacre M."/>
            <person name="DeBarry J."/>
            <person name="Dreyer I."/>
            <person name="Elias M."/>
            <person name="Engstrom E.M."/>
            <person name="Estelle M."/>
            <person name="Feng L."/>
            <person name="Finet C."/>
            <person name="Floyd S.K."/>
            <person name="Frommer W.B."/>
            <person name="Fujita T."/>
            <person name="Gramzow L."/>
            <person name="Gutensohn M."/>
            <person name="Harholt J."/>
            <person name="Hattori M."/>
            <person name="Heyl A."/>
            <person name="Hirai T."/>
            <person name="Hiwatashi Y."/>
            <person name="Ishikawa M."/>
            <person name="Iwata M."/>
            <person name="Karol K.G."/>
            <person name="Koehler B."/>
            <person name="Kolukisaoglu U."/>
            <person name="Kubo M."/>
            <person name="Kurata T."/>
            <person name="Lalonde S."/>
            <person name="Li K."/>
            <person name="Li Y."/>
            <person name="Litt A."/>
            <person name="Lyons E."/>
            <person name="Manning G."/>
            <person name="Maruyama T."/>
            <person name="Michael T.P."/>
            <person name="Mikami K."/>
            <person name="Miyazaki S."/>
            <person name="Morinaga S."/>
            <person name="Murata T."/>
            <person name="Mueller-Roeber B."/>
            <person name="Nelson D.R."/>
            <person name="Obara M."/>
            <person name="Oguri Y."/>
            <person name="Olmstead R.G."/>
            <person name="Onodera N."/>
            <person name="Petersen B.L."/>
            <person name="Pils B."/>
            <person name="Prigge M."/>
            <person name="Rensing S.A."/>
            <person name="Riano-Pachon D.M."/>
            <person name="Roberts A.W."/>
            <person name="Sato Y."/>
            <person name="Scheller H.V."/>
            <person name="Schulz B."/>
            <person name="Schulz C."/>
            <person name="Shakirov E.V."/>
            <person name="Shibagaki N."/>
            <person name="Shinohara N."/>
            <person name="Shippen D.E."/>
            <person name="Soerensen I."/>
            <person name="Sotooka R."/>
            <person name="Sugimoto N."/>
            <person name="Sugita M."/>
            <person name="Sumikawa N."/>
            <person name="Tanurdzic M."/>
            <person name="Theissen G."/>
            <person name="Ulvskov P."/>
            <person name="Wakazuki S."/>
            <person name="Weng J.K."/>
            <person name="Willats W.W."/>
            <person name="Wipf D."/>
            <person name="Wolf P.G."/>
            <person name="Yang L."/>
            <person name="Zimmer A.D."/>
            <person name="Zhu Q."/>
            <person name="Mitros T."/>
            <person name="Hellsten U."/>
            <person name="Loque D."/>
            <person name="Otillar R."/>
            <person name="Salamov A."/>
            <person name="Schmutz J."/>
            <person name="Shapiro H."/>
            <person name="Lindquist E."/>
            <person name="Lucas S."/>
            <person name="Rokhsar D."/>
            <person name="Grigoriev I.V."/>
        </authorList>
    </citation>
    <scope>NUCLEOTIDE SEQUENCE [LARGE SCALE GENOMIC DNA]</scope>
</reference>
<dbReference type="HOGENOM" id="CLU_031900_5_1_1"/>
<dbReference type="Pfam" id="PF12998">
    <property type="entry name" value="ING"/>
    <property type="match status" value="1"/>
</dbReference>
<comment type="similarity">
    <text evidence="2 14">Belongs to the ING family.</text>
</comment>
<feature type="region of interest" description="Disordered" evidence="15">
    <location>
        <begin position="122"/>
        <end position="151"/>
    </location>
</feature>
<keyword evidence="6 12" id="KW-0862">Zinc</keyword>
<feature type="site" description="Histone H3K4me3 binding" evidence="11">
    <location>
        <position position="160"/>
    </location>
</feature>
<feature type="binding site" evidence="12">
    <location>
        <position position="163"/>
    </location>
    <ligand>
        <name>Zn(2+)</name>
        <dbReference type="ChEBI" id="CHEBI:29105"/>
        <label>1</label>
    </ligand>
</feature>
<keyword evidence="5 13" id="KW-0863">Zinc-finger</keyword>
<dbReference type="CDD" id="cd15587">
    <property type="entry name" value="PHD_Yng1p_like"/>
    <property type="match status" value="1"/>
</dbReference>
<evidence type="ECO:0000259" key="16">
    <source>
        <dbReference type="PROSITE" id="PS50016"/>
    </source>
</evidence>
<dbReference type="SMART" id="SM01408">
    <property type="entry name" value="ING"/>
    <property type="match status" value="1"/>
</dbReference>
<feature type="site" description="Histone H3K4me3 binding" evidence="11">
    <location>
        <position position="175"/>
    </location>
</feature>
<dbReference type="InParanoid" id="D8QY36"/>
<sequence length="213" mass="23871">MTGISFLEDFIGSTASLPAELQQNYSLIRQLDEQQNELQRQMHGCCAHGLEDVKQVLKAGGAAAEAVANKYASSIASVHKTCVDVANEKVALALSTYDMVDNYIQRLDKYLKKYKEDCEQAKDLQGGDEQQADVGATGEDDRQNPSTDLDIPVDPNEPTYCLCNQVSYGEMIACDNPDCKIEWFHFECAGVRERPKGKWYCPDCSQMKRRRAR</sequence>
<feature type="binding site" evidence="12">
    <location>
        <position position="161"/>
    </location>
    <ligand>
        <name>Zn(2+)</name>
        <dbReference type="ChEBI" id="CHEBI:29105"/>
        <label>1</label>
    </ligand>
</feature>
<feature type="binding site" evidence="12">
    <location>
        <position position="201"/>
    </location>
    <ligand>
        <name>Zn(2+)</name>
        <dbReference type="ChEBI" id="CHEBI:29105"/>
        <label>2</label>
    </ligand>
</feature>
<name>D8QY36_SELML</name>
<dbReference type="SMART" id="SM00249">
    <property type="entry name" value="PHD"/>
    <property type="match status" value="1"/>
</dbReference>
<comment type="subcellular location">
    <subcellularLocation>
        <location evidence="1 14">Nucleus</location>
    </subcellularLocation>
</comment>
<evidence type="ECO:0000256" key="9">
    <source>
        <dbReference type="ARBA" id="ARBA00023163"/>
    </source>
</evidence>
<comment type="subunit">
    <text evidence="14">Component of an histone acetyltransferase complex. Interacts with H3K4me3 and to a lesser extent with H3K4me2.</text>
</comment>
<evidence type="ECO:0000256" key="5">
    <source>
        <dbReference type="ARBA" id="ARBA00022771"/>
    </source>
</evidence>
<accession>D8QY36</accession>
<keyword evidence="19" id="KW-1185">Reference proteome</keyword>
<feature type="binding site" evidence="12">
    <location>
        <position position="204"/>
    </location>
    <ligand>
        <name>Zn(2+)</name>
        <dbReference type="ChEBI" id="CHEBI:29105"/>
        <label>2</label>
    </ligand>
</feature>
<feature type="domain" description="PHD-type" evidence="16">
    <location>
        <begin position="158"/>
        <end position="207"/>
    </location>
</feature>
<dbReference type="InterPro" id="IPR001965">
    <property type="entry name" value="Znf_PHD"/>
</dbReference>
<dbReference type="CDD" id="cd17015">
    <property type="entry name" value="ING_plant"/>
    <property type="match status" value="1"/>
</dbReference>
<dbReference type="eggNOG" id="KOG1973">
    <property type="taxonomic scope" value="Eukaryota"/>
</dbReference>
<feature type="binding site" evidence="12">
    <location>
        <position position="179"/>
    </location>
    <ligand>
        <name>Zn(2+)</name>
        <dbReference type="ChEBI" id="CHEBI:29105"/>
        <label>2</label>
    </ligand>
</feature>
<organism evidence="19">
    <name type="scientific">Selaginella moellendorffii</name>
    <name type="common">Spikemoss</name>
    <dbReference type="NCBI Taxonomy" id="88036"/>
    <lineage>
        <taxon>Eukaryota</taxon>
        <taxon>Viridiplantae</taxon>
        <taxon>Streptophyta</taxon>
        <taxon>Embryophyta</taxon>
        <taxon>Tracheophyta</taxon>
        <taxon>Lycopodiopsida</taxon>
        <taxon>Selaginellales</taxon>
        <taxon>Selaginellaceae</taxon>
        <taxon>Selaginella</taxon>
    </lineage>
</organism>
<dbReference type="PROSITE" id="PS50016">
    <property type="entry name" value="ZF_PHD_2"/>
    <property type="match status" value="1"/>
</dbReference>
<evidence type="ECO:0000256" key="7">
    <source>
        <dbReference type="ARBA" id="ARBA00022853"/>
    </source>
</evidence>
<dbReference type="Gene3D" id="3.30.40.10">
    <property type="entry name" value="Zinc/RING finger domain, C3HC4 (zinc finger)"/>
    <property type="match status" value="1"/>
</dbReference>
<dbReference type="PANTHER" id="PTHR10333">
    <property type="entry name" value="INHIBITOR OF GROWTH PROTEIN"/>
    <property type="match status" value="1"/>
</dbReference>
<dbReference type="GO" id="GO:0006325">
    <property type="term" value="P:chromatin organization"/>
    <property type="evidence" value="ECO:0007669"/>
    <property type="project" value="UniProtKB-KW"/>
</dbReference>
<feature type="binding site" evidence="12">
    <location>
        <position position="174"/>
    </location>
    <ligand>
        <name>Zn(2+)</name>
        <dbReference type="ChEBI" id="CHEBI:29105"/>
        <label>2</label>
    </ligand>
</feature>
<evidence type="ECO:0000256" key="3">
    <source>
        <dbReference type="ARBA" id="ARBA00022604"/>
    </source>
</evidence>
<keyword evidence="10 14" id="KW-0539">Nucleus</keyword>
<dbReference type="KEGG" id="smo:SELMODRAFT_228279"/>
<dbReference type="AlphaFoldDB" id="D8QY36"/>
<dbReference type="InterPro" id="IPR011011">
    <property type="entry name" value="Znf_FYVE_PHD"/>
</dbReference>
<gene>
    <name evidence="17" type="ORF">SELMODRAFT_228279</name>
    <name evidence="18" type="ORF">SELMODRAFT_270360</name>
</gene>
<proteinExistence type="inferred from homology"/>
<dbReference type="KEGG" id="smo:SELMODRAFT_270360"/>
<comment type="domain">
    <text evidence="14">The PHD-type zinc finger mediates the binding to H3K4me3.</text>
</comment>
<dbReference type="EMBL" id="GL377590">
    <property type="protein sequence ID" value="EFJ24278.1"/>
    <property type="molecule type" value="Genomic_DNA"/>
</dbReference>
<evidence type="ECO:0000256" key="15">
    <source>
        <dbReference type="SAM" id="MobiDB-lite"/>
    </source>
</evidence>
<dbReference type="InterPro" id="IPR013083">
    <property type="entry name" value="Znf_RING/FYVE/PHD"/>
</dbReference>
<keyword evidence="4 12" id="KW-0479">Metal-binding</keyword>
<dbReference type="GO" id="GO:0008270">
    <property type="term" value="F:zinc ion binding"/>
    <property type="evidence" value="ECO:0007669"/>
    <property type="project" value="UniProtKB-KW"/>
</dbReference>
<dbReference type="STRING" id="88036.D8QY36"/>
<dbReference type="SUPFAM" id="SSF57903">
    <property type="entry name" value="FYVE/PHD zinc finger"/>
    <property type="match status" value="1"/>
</dbReference>
<evidence type="ECO:0000313" key="18">
    <source>
        <dbReference type="EMBL" id="EFJ35540.1"/>
    </source>
</evidence>
<evidence type="ECO:0000256" key="2">
    <source>
        <dbReference type="ARBA" id="ARBA00010210"/>
    </source>
</evidence>
<feature type="site" description="Histone H3K4me3 binding" evidence="11">
    <location>
        <position position="183"/>
    </location>
</feature>
<dbReference type="InterPro" id="IPR019786">
    <property type="entry name" value="Zinc_finger_PHD-type_CS"/>
</dbReference>
<feature type="binding site" evidence="12">
    <location>
        <position position="188"/>
    </location>
    <ligand>
        <name>Zn(2+)</name>
        <dbReference type="ChEBI" id="CHEBI:29105"/>
        <label>1</label>
    </ligand>
</feature>
<dbReference type="Proteomes" id="UP000001514">
    <property type="component" value="Unassembled WGS sequence"/>
</dbReference>
<feature type="binding site" evidence="12">
    <location>
        <position position="185"/>
    </location>
    <ligand>
        <name>Zn(2+)</name>
        <dbReference type="ChEBI" id="CHEBI:29105"/>
        <label>1</label>
    </ligand>
</feature>
<dbReference type="OrthoDB" id="5411773at2759"/>
<evidence type="ECO:0000256" key="14">
    <source>
        <dbReference type="RuleBase" id="RU361213"/>
    </source>
</evidence>
<dbReference type="InterPro" id="IPR024610">
    <property type="entry name" value="ING_N_histone-binding"/>
</dbReference>
<dbReference type="PANTHER" id="PTHR10333:SF103">
    <property type="entry name" value="INHIBITOR OF GROWTH PROTEIN 3"/>
    <property type="match status" value="1"/>
</dbReference>